<protein>
    <recommendedName>
        <fullName evidence="4">Hyaluronan/mRNA-binding protein domain-containing protein</fullName>
    </recommendedName>
</protein>
<feature type="compositionally biased region" description="Basic and acidic residues" evidence="1">
    <location>
        <begin position="36"/>
        <end position="56"/>
    </location>
</feature>
<evidence type="ECO:0000313" key="3">
    <source>
        <dbReference type="Proteomes" id="UP001141327"/>
    </source>
</evidence>
<gene>
    <name evidence="2" type="ORF">PAPYR_193</name>
</gene>
<evidence type="ECO:0000313" key="2">
    <source>
        <dbReference type="EMBL" id="KAJ4462964.1"/>
    </source>
</evidence>
<feature type="compositionally biased region" description="Basic and acidic residues" evidence="1">
    <location>
        <begin position="74"/>
        <end position="83"/>
    </location>
</feature>
<dbReference type="EMBL" id="JAPMOS010000001">
    <property type="protein sequence ID" value="KAJ4462964.1"/>
    <property type="molecule type" value="Genomic_DNA"/>
</dbReference>
<accession>A0ABQ8V010</accession>
<organism evidence="2 3">
    <name type="scientific">Paratrimastix pyriformis</name>
    <dbReference type="NCBI Taxonomy" id="342808"/>
    <lineage>
        <taxon>Eukaryota</taxon>
        <taxon>Metamonada</taxon>
        <taxon>Preaxostyla</taxon>
        <taxon>Paratrimastigidae</taxon>
        <taxon>Paratrimastix</taxon>
    </lineage>
</organism>
<feature type="region of interest" description="Disordered" evidence="1">
    <location>
        <begin position="1"/>
        <end position="83"/>
    </location>
</feature>
<keyword evidence="3" id="KW-1185">Reference proteome</keyword>
<evidence type="ECO:0008006" key="4">
    <source>
        <dbReference type="Google" id="ProtNLM"/>
    </source>
</evidence>
<sequence length="83" mass="9100">MPKPAQHPLERNTNLRLGLRGETKKGGAGGSYTWGDPKDTRVREDESPPMDPRDPNYEDPADPARVGDPTPPPVEKHPEPAAH</sequence>
<dbReference type="Proteomes" id="UP001141327">
    <property type="component" value="Unassembled WGS sequence"/>
</dbReference>
<evidence type="ECO:0000256" key="1">
    <source>
        <dbReference type="SAM" id="MobiDB-lite"/>
    </source>
</evidence>
<comment type="caution">
    <text evidence="2">The sequence shown here is derived from an EMBL/GenBank/DDBJ whole genome shotgun (WGS) entry which is preliminary data.</text>
</comment>
<proteinExistence type="predicted"/>
<name>A0ABQ8V010_9EUKA</name>
<reference evidence="2" key="1">
    <citation type="journal article" date="2022" name="bioRxiv">
        <title>Genomics of Preaxostyla Flagellates Illuminates Evolutionary Transitions and the Path Towards Mitochondrial Loss.</title>
        <authorList>
            <person name="Novak L.V.F."/>
            <person name="Treitli S.C."/>
            <person name="Pyrih J."/>
            <person name="Halakuc P."/>
            <person name="Pipaliya S.V."/>
            <person name="Vacek V."/>
            <person name="Brzon O."/>
            <person name="Soukal P."/>
            <person name="Eme L."/>
            <person name="Dacks J.B."/>
            <person name="Karnkowska A."/>
            <person name="Elias M."/>
            <person name="Hampl V."/>
        </authorList>
    </citation>
    <scope>NUCLEOTIDE SEQUENCE</scope>
    <source>
        <strain evidence="2">RCP-MX</strain>
    </source>
</reference>